<dbReference type="GO" id="GO:0000272">
    <property type="term" value="P:polysaccharide catabolic process"/>
    <property type="evidence" value="ECO:0007669"/>
    <property type="project" value="UniProtKB-KW"/>
</dbReference>
<dbReference type="EMBL" id="FNCN01000061">
    <property type="protein sequence ID" value="SDI50629.1"/>
    <property type="molecule type" value="Genomic_DNA"/>
</dbReference>
<dbReference type="AlphaFoldDB" id="A0A1G8L4M8"/>
<keyword evidence="1" id="KW-0326">Glycosidase</keyword>
<dbReference type="InterPro" id="IPR013783">
    <property type="entry name" value="Ig-like_fold"/>
</dbReference>
<evidence type="ECO:0000256" key="2">
    <source>
        <dbReference type="ARBA" id="ARBA00023326"/>
    </source>
</evidence>
<keyword evidence="5" id="KW-1185">Reference proteome</keyword>
<dbReference type="Proteomes" id="UP000198923">
    <property type="component" value="Unassembled WGS sequence"/>
</dbReference>
<organism evidence="4 5">
    <name type="scientific">Sinosporangium album</name>
    <dbReference type="NCBI Taxonomy" id="504805"/>
    <lineage>
        <taxon>Bacteria</taxon>
        <taxon>Bacillati</taxon>
        <taxon>Actinomycetota</taxon>
        <taxon>Actinomycetes</taxon>
        <taxon>Streptosporangiales</taxon>
        <taxon>Streptosporangiaceae</taxon>
        <taxon>Sinosporangium</taxon>
    </lineage>
</organism>
<evidence type="ECO:0000313" key="5">
    <source>
        <dbReference type="Proteomes" id="UP000198923"/>
    </source>
</evidence>
<accession>A0A1G8L4M8</accession>
<keyword evidence="2" id="KW-0624">Polysaccharide degradation</keyword>
<keyword evidence="1" id="KW-0378">Hydrolase</keyword>
<proteinExistence type="predicted"/>
<dbReference type="RefSeq" id="WP_093176128.1">
    <property type="nucleotide sequence ID" value="NZ_FNCN01000061.1"/>
</dbReference>
<feature type="domain" description="Fibronectin type-III" evidence="3">
    <location>
        <begin position="403"/>
        <end position="504"/>
    </location>
</feature>
<name>A0A1G8L4M8_9ACTN</name>
<evidence type="ECO:0000259" key="3">
    <source>
        <dbReference type="PROSITE" id="PS50853"/>
    </source>
</evidence>
<dbReference type="SUPFAM" id="SSF49265">
    <property type="entry name" value="Fibronectin type III"/>
    <property type="match status" value="1"/>
</dbReference>
<dbReference type="GO" id="GO:0016798">
    <property type="term" value="F:hydrolase activity, acting on glycosyl bonds"/>
    <property type="evidence" value="ECO:0007669"/>
    <property type="project" value="UniProtKB-KW"/>
</dbReference>
<dbReference type="PROSITE" id="PS50853">
    <property type="entry name" value="FN3"/>
    <property type="match status" value="1"/>
</dbReference>
<dbReference type="STRING" id="504805.SAMN05421505_16113"/>
<dbReference type="InterPro" id="IPR036116">
    <property type="entry name" value="FN3_sf"/>
</dbReference>
<dbReference type="Gene3D" id="2.60.40.10">
    <property type="entry name" value="Immunoglobulins"/>
    <property type="match status" value="1"/>
</dbReference>
<evidence type="ECO:0000256" key="1">
    <source>
        <dbReference type="ARBA" id="ARBA00023295"/>
    </source>
</evidence>
<evidence type="ECO:0000313" key="4">
    <source>
        <dbReference type="EMBL" id="SDI50629.1"/>
    </source>
</evidence>
<dbReference type="OrthoDB" id="3412323at2"/>
<dbReference type="CDD" id="cd00063">
    <property type="entry name" value="FN3"/>
    <property type="match status" value="1"/>
</dbReference>
<protein>
    <recommendedName>
        <fullName evidence="3">Fibronectin type-III domain-containing protein</fullName>
    </recommendedName>
</protein>
<keyword evidence="2" id="KW-0119">Carbohydrate metabolism</keyword>
<dbReference type="InterPro" id="IPR003961">
    <property type="entry name" value="FN3_dom"/>
</dbReference>
<reference evidence="4 5" key="1">
    <citation type="submission" date="2016-10" db="EMBL/GenBank/DDBJ databases">
        <authorList>
            <person name="de Groot N.N."/>
        </authorList>
    </citation>
    <scope>NUCLEOTIDE SEQUENCE [LARGE SCALE GENOMIC DNA]</scope>
    <source>
        <strain evidence="4 5">CPCC 201354</strain>
    </source>
</reference>
<gene>
    <name evidence="4" type="ORF">SAMN05421505_16113</name>
</gene>
<sequence length="903" mass="94857">MTTYDLRLVAYAPNGSRSGMLPHPLSIDTGFPLNDVPSLTLAYSAHAVGAARLAGPCEVAVEYSTGAAWVEPPNGRFLRIKRAGDPTDETGARSYTLPGYSWMLCKLIMYAGPVVVDGKRPFSAVSAGAMLRTLIDEGHARGALPGLAVDFTTTHDSAGQPWAHALTLALEPGQEALALLINLSEQGVIDWQMQGRTLRVFNEGTTLAPDLAGGLSPVALRLGRDVVDAPDEATLEELASAILIEGEEGLSLEVTNPSATAPWGRWETHQQQGGVSDTGTATLLGQAALERTSRERVQITRSITPYAARHLPWAHYSPGAYVLAPGDGGQLQRLRIRQITLTRNQDGIVGGNLILNDRFLEADIRAARRAAGILGGGVASGGSGVDPAPEAGGRVPAAPAGLIVAPLAYVDEHGYARGQVTATWSPVAADVNGVAINVDGYELYGRIDSVGEVWRQLTATDGGDTTATYSPLPVDIHYAFKVRAVSQGVKGTFSAPQAVLIPDDVTPPPVPTAPQLATRLSIISVYWDGQGVGAVPMPADFEQVRVWMSTAGIGGPFTEVGTLRAAGALLVADQPYGANRTFRLTSVDRRGNESTPSSAAAIATQPLVDTDIIGQIISGANIVNGSLNAADKVIANTITGGLIQALAIDTGHLKANAVTADKVTAGSITGVKLSGDAIDGKTITGAFIRTAAAGRRLEFAPPGAAYPEMRFIPADAGSNYTRLRTRDDQFAGEATFEVTSGTNSTATAASQTTIAAGYMQMQVRDAALVDPNGGLMELAEGYALYGYFRTAADEQYFWFDGSGRTRHVGKWWDYTALGPTAGIMAGSIVFSASGAAPNTRIVSYGATMSGNMGPVCVIRRGLGSPSTHNPSGSWYVTESLPTGFRINTSFPDGYAVYWWAHRH</sequence>